<name>A0A5N6L9Y9_9ASTR</name>
<dbReference type="PROSITE" id="PS50102">
    <property type="entry name" value="RRM"/>
    <property type="match status" value="1"/>
</dbReference>
<dbReference type="InterPro" id="IPR012677">
    <property type="entry name" value="Nucleotide-bd_a/b_plait_sf"/>
</dbReference>
<dbReference type="EMBL" id="SZYD01002148">
    <property type="protein sequence ID" value="KAC9878028.1"/>
    <property type="molecule type" value="Genomic_DNA"/>
</dbReference>
<organism evidence="4 5">
    <name type="scientific">Mikania micrantha</name>
    <name type="common">bitter vine</name>
    <dbReference type="NCBI Taxonomy" id="192012"/>
    <lineage>
        <taxon>Eukaryota</taxon>
        <taxon>Viridiplantae</taxon>
        <taxon>Streptophyta</taxon>
        <taxon>Embryophyta</taxon>
        <taxon>Tracheophyta</taxon>
        <taxon>Spermatophyta</taxon>
        <taxon>Magnoliopsida</taxon>
        <taxon>eudicotyledons</taxon>
        <taxon>Gunneridae</taxon>
        <taxon>Pentapetalae</taxon>
        <taxon>asterids</taxon>
        <taxon>campanulids</taxon>
        <taxon>Asterales</taxon>
        <taxon>Asteraceae</taxon>
        <taxon>Asteroideae</taxon>
        <taxon>Heliantheae alliance</taxon>
        <taxon>Eupatorieae</taxon>
        <taxon>Mikania</taxon>
    </lineage>
</organism>
<dbReference type="GO" id="GO:0003729">
    <property type="term" value="F:mRNA binding"/>
    <property type="evidence" value="ECO:0007669"/>
    <property type="project" value="TreeGrafter"/>
</dbReference>
<accession>A0A5N6L9Y9</accession>
<dbReference type="GO" id="GO:1901259">
    <property type="term" value="P:chloroplast rRNA processing"/>
    <property type="evidence" value="ECO:0007669"/>
    <property type="project" value="TreeGrafter"/>
</dbReference>
<evidence type="ECO:0000256" key="2">
    <source>
        <dbReference type="PROSITE-ProRule" id="PRU00176"/>
    </source>
</evidence>
<dbReference type="AlphaFoldDB" id="A0A5N6L9Y9"/>
<dbReference type="InterPro" id="IPR050502">
    <property type="entry name" value="Euk_RNA-bind_prot"/>
</dbReference>
<keyword evidence="5" id="KW-1185">Reference proteome</keyword>
<dbReference type="Gene3D" id="3.30.70.330">
    <property type="match status" value="1"/>
</dbReference>
<evidence type="ECO:0000313" key="4">
    <source>
        <dbReference type="EMBL" id="KAC9878028.1"/>
    </source>
</evidence>
<dbReference type="SUPFAM" id="SSF54928">
    <property type="entry name" value="RNA-binding domain, RBD"/>
    <property type="match status" value="1"/>
</dbReference>
<keyword evidence="1 2" id="KW-0694">RNA-binding</keyword>
<dbReference type="InterPro" id="IPR035979">
    <property type="entry name" value="RBD_domain_sf"/>
</dbReference>
<dbReference type="OrthoDB" id="439808at2759"/>
<protein>
    <recommendedName>
        <fullName evidence="3">RRM domain-containing protein</fullName>
    </recommendedName>
</protein>
<dbReference type="Proteomes" id="UP000326396">
    <property type="component" value="Unassembled WGS sequence"/>
</dbReference>
<reference evidence="4 5" key="1">
    <citation type="submission" date="2019-05" db="EMBL/GenBank/DDBJ databases">
        <title>Mikania micrantha, genome provides insights into the molecular mechanism of rapid growth.</title>
        <authorList>
            <person name="Liu B."/>
        </authorList>
    </citation>
    <scope>NUCLEOTIDE SEQUENCE [LARGE SCALE GENOMIC DNA]</scope>
    <source>
        <strain evidence="4">NLD-2019</strain>
        <tissue evidence="4">Leaf</tissue>
    </source>
</reference>
<dbReference type="GO" id="GO:0009535">
    <property type="term" value="C:chloroplast thylakoid membrane"/>
    <property type="evidence" value="ECO:0007669"/>
    <property type="project" value="TreeGrafter"/>
</dbReference>
<dbReference type="InterPro" id="IPR000504">
    <property type="entry name" value="RRM_dom"/>
</dbReference>
<proteinExistence type="predicted"/>
<gene>
    <name evidence="4" type="ORF">E3N88_45152</name>
</gene>
<evidence type="ECO:0000313" key="5">
    <source>
        <dbReference type="Proteomes" id="UP000326396"/>
    </source>
</evidence>
<evidence type="ECO:0000259" key="3">
    <source>
        <dbReference type="PROSITE" id="PS50102"/>
    </source>
</evidence>
<dbReference type="PANTHER" id="PTHR48025:SF1">
    <property type="entry name" value="RRM DOMAIN-CONTAINING PROTEIN"/>
    <property type="match status" value="1"/>
</dbReference>
<feature type="domain" description="RRM" evidence="3">
    <location>
        <begin position="30"/>
        <end position="94"/>
    </location>
</feature>
<dbReference type="PANTHER" id="PTHR48025">
    <property type="entry name" value="OS02G0815200 PROTEIN"/>
    <property type="match status" value="1"/>
</dbReference>
<comment type="caution">
    <text evidence="4">The sequence shown here is derived from an EMBL/GenBank/DDBJ whole genome shotgun (WGS) entry which is preliminary data.</text>
</comment>
<sequence length="100" mass="11271">MWVLSGQWKKQTFRFRYNVIGRRSRGSGPDVQRLCKEQGNVLEAKVVHDRESGRSRGFGVCDLKTSADYVNSAIDSLNGVDLDVRNIGVSVAEAPQRRQF</sequence>
<dbReference type="Pfam" id="PF00076">
    <property type="entry name" value="RRM_1"/>
    <property type="match status" value="1"/>
</dbReference>
<evidence type="ECO:0000256" key="1">
    <source>
        <dbReference type="ARBA" id="ARBA00022884"/>
    </source>
</evidence>